<dbReference type="InterPro" id="IPR032466">
    <property type="entry name" value="Metal_Hydrolase"/>
</dbReference>
<name>A0ABW4XSP4_9GAMM</name>
<dbReference type="PANTHER" id="PTHR46124">
    <property type="entry name" value="D-AMINOACYL-TRNA DEACYLASE"/>
    <property type="match status" value="1"/>
</dbReference>
<dbReference type="InterPro" id="IPR001130">
    <property type="entry name" value="TatD-like"/>
</dbReference>
<evidence type="ECO:0000256" key="1">
    <source>
        <dbReference type="ARBA" id="ARBA00009275"/>
    </source>
</evidence>
<dbReference type="PANTHER" id="PTHR46124:SF3">
    <property type="entry name" value="HYDROLASE"/>
    <property type="match status" value="1"/>
</dbReference>
<evidence type="ECO:0000256" key="2">
    <source>
        <dbReference type="ARBA" id="ARBA00022801"/>
    </source>
</evidence>
<comment type="similarity">
    <text evidence="1">Belongs to the metallo-dependent hydrolases superfamily. TatD-type hydrolase family.</text>
</comment>
<reference evidence="4" key="1">
    <citation type="journal article" date="2019" name="Int. J. Syst. Evol. Microbiol.">
        <title>The Global Catalogue of Microorganisms (GCM) 10K type strain sequencing project: providing services to taxonomists for standard genome sequencing and annotation.</title>
        <authorList>
            <consortium name="The Broad Institute Genomics Platform"/>
            <consortium name="The Broad Institute Genome Sequencing Center for Infectious Disease"/>
            <person name="Wu L."/>
            <person name="Ma J."/>
        </authorList>
    </citation>
    <scope>NUCLEOTIDE SEQUENCE [LARGE SCALE GENOMIC DNA]</scope>
    <source>
        <strain evidence="4">CGMCC 1.10992</strain>
    </source>
</reference>
<dbReference type="PROSITE" id="PS01091">
    <property type="entry name" value="TATD_3"/>
    <property type="match status" value="1"/>
</dbReference>
<gene>
    <name evidence="3" type="ORF">ACFSJ3_17950</name>
</gene>
<accession>A0ABW4XSP4</accession>
<dbReference type="EMBL" id="JBHUHT010000030">
    <property type="protein sequence ID" value="MFD2097874.1"/>
    <property type="molecule type" value="Genomic_DNA"/>
</dbReference>
<dbReference type="CDD" id="cd01310">
    <property type="entry name" value="TatD_DNAse"/>
    <property type="match status" value="1"/>
</dbReference>
<dbReference type="EC" id="3.1.-.-" evidence="3"/>
<proteinExistence type="inferred from homology"/>
<dbReference type="Pfam" id="PF01026">
    <property type="entry name" value="TatD_DNase"/>
    <property type="match status" value="1"/>
</dbReference>
<dbReference type="PROSITE" id="PS01137">
    <property type="entry name" value="TATD_1"/>
    <property type="match status" value="1"/>
</dbReference>
<dbReference type="Proteomes" id="UP001597380">
    <property type="component" value="Unassembled WGS sequence"/>
</dbReference>
<organism evidence="3 4">
    <name type="scientific">Corallincola platygyrae</name>
    <dbReference type="NCBI Taxonomy" id="1193278"/>
    <lineage>
        <taxon>Bacteria</taxon>
        <taxon>Pseudomonadati</taxon>
        <taxon>Pseudomonadota</taxon>
        <taxon>Gammaproteobacteria</taxon>
        <taxon>Alteromonadales</taxon>
        <taxon>Psychromonadaceae</taxon>
        <taxon>Corallincola</taxon>
    </lineage>
</organism>
<evidence type="ECO:0000313" key="3">
    <source>
        <dbReference type="EMBL" id="MFD2097874.1"/>
    </source>
</evidence>
<dbReference type="Gene3D" id="3.20.20.140">
    <property type="entry name" value="Metal-dependent hydrolases"/>
    <property type="match status" value="1"/>
</dbReference>
<dbReference type="RefSeq" id="WP_345340011.1">
    <property type="nucleotide sequence ID" value="NZ_BAABLI010000013.1"/>
</dbReference>
<dbReference type="SUPFAM" id="SSF51556">
    <property type="entry name" value="Metallo-dependent hydrolases"/>
    <property type="match status" value="1"/>
</dbReference>
<keyword evidence="4" id="KW-1185">Reference proteome</keyword>
<comment type="caution">
    <text evidence="3">The sequence shown here is derived from an EMBL/GenBank/DDBJ whole genome shotgun (WGS) entry which is preliminary data.</text>
</comment>
<dbReference type="InterPro" id="IPR018228">
    <property type="entry name" value="DNase_TatD-rel_CS"/>
</dbReference>
<keyword evidence="2 3" id="KW-0378">Hydrolase</keyword>
<dbReference type="GO" id="GO:0016787">
    <property type="term" value="F:hydrolase activity"/>
    <property type="evidence" value="ECO:0007669"/>
    <property type="project" value="UniProtKB-KW"/>
</dbReference>
<protein>
    <submittedName>
        <fullName evidence="3">TatD family hydrolase</fullName>
        <ecNumber evidence="3">3.1.-.-</ecNumber>
    </submittedName>
</protein>
<dbReference type="PIRSF" id="PIRSF005902">
    <property type="entry name" value="DNase_TatD"/>
    <property type="match status" value="1"/>
</dbReference>
<evidence type="ECO:0000313" key="4">
    <source>
        <dbReference type="Proteomes" id="UP001597380"/>
    </source>
</evidence>
<sequence length="259" mass="28361">MLIDSHCHLDLAPLVDDLAGVIDRAKQVGIGRFVVPAVSAAHWQPLLALAEQYEEIYVALGLHPYFQNQHKENHLTELDELLSQGHPKLVAVGECGLDWVIEDADKPKQLALLKAQLELANRHALPVVLHVRKAHPELLALLKTHSPHYGAMVHGFSGSEQLAWDYVRQGCMLGVGGTITYARAAKTRQAIAAIPLEHLLLETDSPDMPLHGFQGQANEPARLPLIAEVLAELKQVAVETVTADTADNAYRLFGFAEAE</sequence>